<feature type="region of interest" description="Disordered" evidence="9">
    <location>
        <begin position="39"/>
        <end position="59"/>
    </location>
</feature>
<evidence type="ECO:0000256" key="3">
    <source>
        <dbReference type="ARBA" id="ARBA00022473"/>
    </source>
</evidence>
<accession>A0AAD4MV57</accession>
<dbReference type="InterPro" id="IPR020479">
    <property type="entry name" value="HD_metazoa"/>
</dbReference>
<dbReference type="PANTHER" id="PTHR24340:SF82">
    <property type="entry name" value="HOMEOBOX PROTEIN VND"/>
    <property type="match status" value="1"/>
</dbReference>
<evidence type="ECO:0000256" key="8">
    <source>
        <dbReference type="RuleBase" id="RU000682"/>
    </source>
</evidence>
<dbReference type="InterPro" id="IPR009057">
    <property type="entry name" value="Homeodomain-like_sf"/>
</dbReference>
<feature type="compositionally biased region" description="Polar residues" evidence="9">
    <location>
        <begin position="179"/>
        <end position="197"/>
    </location>
</feature>
<protein>
    <submittedName>
        <fullName evidence="11">Homeobox domain-containing protein</fullName>
    </submittedName>
</protein>
<evidence type="ECO:0000256" key="7">
    <source>
        <dbReference type="PROSITE-ProRule" id="PRU00108"/>
    </source>
</evidence>
<dbReference type="Pfam" id="PF00046">
    <property type="entry name" value="Homeodomain"/>
    <property type="match status" value="1"/>
</dbReference>
<evidence type="ECO:0000313" key="11">
    <source>
        <dbReference type="EMBL" id="KAI1707405.1"/>
    </source>
</evidence>
<feature type="DNA-binding region" description="Homeobox" evidence="7">
    <location>
        <begin position="237"/>
        <end position="296"/>
    </location>
</feature>
<evidence type="ECO:0000256" key="1">
    <source>
        <dbReference type="ARBA" id="ARBA00004123"/>
    </source>
</evidence>
<dbReference type="InterPro" id="IPR050394">
    <property type="entry name" value="Homeobox_NK-like"/>
</dbReference>
<dbReference type="PANTHER" id="PTHR24340">
    <property type="entry name" value="HOMEOBOX PROTEIN NKX"/>
    <property type="match status" value="1"/>
</dbReference>
<evidence type="ECO:0000256" key="2">
    <source>
        <dbReference type="ARBA" id="ARBA00005661"/>
    </source>
</evidence>
<reference evidence="11" key="1">
    <citation type="submission" date="2022-01" db="EMBL/GenBank/DDBJ databases">
        <title>Genome Sequence Resource for Two Populations of Ditylenchus destructor, the Migratory Endoparasitic Phytonematode.</title>
        <authorList>
            <person name="Zhang H."/>
            <person name="Lin R."/>
            <person name="Xie B."/>
        </authorList>
    </citation>
    <scope>NUCLEOTIDE SEQUENCE</scope>
    <source>
        <strain evidence="11">BazhouSP</strain>
    </source>
</reference>
<proteinExistence type="inferred from homology"/>
<dbReference type="PROSITE" id="PS50071">
    <property type="entry name" value="HOMEOBOX_2"/>
    <property type="match status" value="1"/>
</dbReference>
<dbReference type="AlphaFoldDB" id="A0AAD4MV57"/>
<dbReference type="InterPro" id="IPR001356">
    <property type="entry name" value="HD"/>
</dbReference>
<comment type="similarity">
    <text evidence="2">Belongs to the NK-2 homeobox family.</text>
</comment>
<keyword evidence="5 7" id="KW-0371">Homeobox</keyword>
<evidence type="ECO:0000256" key="4">
    <source>
        <dbReference type="ARBA" id="ARBA00023125"/>
    </source>
</evidence>
<dbReference type="GO" id="GO:0005634">
    <property type="term" value="C:nucleus"/>
    <property type="evidence" value="ECO:0007669"/>
    <property type="project" value="UniProtKB-SubCell"/>
</dbReference>
<dbReference type="CDD" id="cd00086">
    <property type="entry name" value="homeodomain"/>
    <property type="match status" value="1"/>
</dbReference>
<dbReference type="PRINTS" id="PR00024">
    <property type="entry name" value="HOMEOBOX"/>
</dbReference>
<comment type="caution">
    <text evidence="11">The sequence shown here is derived from an EMBL/GenBank/DDBJ whole genome shotgun (WGS) entry which is preliminary data.</text>
</comment>
<dbReference type="PROSITE" id="PS00027">
    <property type="entry name" value="HOMEOBOX_1"/>
    <property type="match status" value="1"/>
</dbReference>
<organism evidence="11 12">
    <name type="scientific">Ditylenchus destructor</name>
    <dbReference type="NCBI Taxonomy" id="166010"/>
    <lineage>
        <taxon>Eukaryota</taxon>
        <taxon>Metazoa</taxon>
        <taxon>Ecdysozoa</taxon>
        <taxon>Nematoda</taxon>
        <taxon>Chromadorea</taxon>
        <taxon>Rhabditida</taxon>
        <taxon>Tylenchina</taxon>
        <taxon>Tylenchomorpha</taxon>
        <taxon>Sphaerularioidea</taxon>
        <taxon>Anguinidae</taxon>
        <taxon>Anguininae</taxon>
        <taxon>Ditylenchus</taxon>
    </lineage>
</organism>
<dbReference type="SMART" id="SM00389">
    <property type="entry name" value="HOX"/>
    <property type="match status" value="1"/>
</dbReference>
<dbReference type="InterPro" id="IPR017970">
    <property type="entry name" value="Homeobox_CS"/>
</dbReference>
<comment type="subcellular location">
    <subcellularLocation>
        <location evidence="1 7 8">Nucleus</location>
    </subcellularLocation>
</comment>
<evidence type="ECO:0000256" key="9">
    <source>
        <dbReference type="SAM" id="MobiDB-lite"/>
    </source>
</evidence>
<feature type="domain" description="Homeobox" evidence="10">
    <location>
        <begin position="235"/>
        <end position="295"/>
    </location>
</feature>
<keyword evidence="6 7" id="KW-0539">Nucleus</keyword>
<feature type="region of interest" description="Disordered" evidence="9">
    <location>
        <begin position="179"/>
        <end position="240"/>
    </location>
</feature>
<dbReference type="SUPFAM" id="SSF46689">
    <property type="entry name" value="Homeodomain-like"/>
    <property type="match status" value="1"/>
</dbReference>
<dbReference type="GO" id="GO:0000981">
    <property type="term" value="F:DNA-binding transcription factor activity, RNA polymerase II-specific"/>
    <property type="evidence" value="ECO:0007669"/>
    <property type="project" value="InterPro"/>
</dbReference>
<keyword evidence="3" id="KW-0217">Developmental protein</keyword>
<keyword evidence="4 7" id="KW-0238">DNA-binding</keyword>
<dbReference type="GO" id="GO:0030154">
    <property type="term" value="P:cell differentiation"/>
    <property type="evidence" value="ECO:0007669"/>
    <property type="project" value="TreeGrafter"/>
</dbReference>
<evidence type="ECO:0000256" key="5">
    <source>
        <dbReference type="ARBA" id="ARBA00023155"/>
    </source>
</evidence>
<name>A0AAD4MV57_9BILA</name>
<evidence type="ECO:0000259" key="10">
    <source>
        <dbReference type="PROSITE" id="PS50071"/>
    </source>
</evidence>
<sequence>MMFNSAAAAFATAVNSAAIDNSVASSAISSAAANSYSNSSNEAREEQAINPAASPQAKNPFKVETNNADVGVPNTFTAAHSSGLYCYPAPNVAQTSTWGDHLPLLGGYSSQFPFDSSTAACSYPTYGMPHSPYPYFQSTAHAPYATAIGHYHGILQPAGPMPITPANESSEFFATNAVSNSTNNERLLEGNPTQSRAKTSKEKSKSAMHIKQEKRHLEANEGDGTSETLTASGKKRKRKRRVLFSKAQTYALERRFRAQRYLSAPEREQLAQQIHLTATQVKIWFQNHRYKTKKVTSPTGKDHSSMSANFLQATAAAMGMNDAVANAAVAALARQRTAVAAAVASTQQQFGTNVTNAATTVQQFNPNAYYYNGYAWP</sequence>
<evidence type="ECO:0000313" key="12">
    <source>
        <dbReference type="Proteomes" id="UP001201812"/>
    </source>
</evidence>
<dbReference type="Proteomes" id="UP001201812">
    <property type="component" value="Unassembled WGS sequence"/>
</dbReference>
<dbReference type="EMBL" id="JAKKPZ010000041">
    <property type="protein sequence ID" value="KAI1707405.1"/>
    <property type="molecule type" value="Genomic_DNA"/>
</dbReference>
<gene>
    <name evidence="11" type="ORF">DdX_12502</name>
</gene>
<dbReference type="Gene3D" id="1.10.10.60">
    <property type="entry name" value="Homeodomain-like"/>
    <property type="match status" value="1"/>
</dbReference>
<dbReference type="GO" id="GO:0000978">
    <property type="term" value="F:RNA polymerase II cis-regulatory region sequence-specific DNA binding"/>
    <property type="evidence" value="ECO:0007669"/>
    <property type="project" value="TreeGrafter"/>
</dbReference>
<evidence type="ECO:0000256" key="6">
    <source>
        <dbReference type="ARBA" id="ARBA00023242"/>
    </source>
</evidence>
<keyword evidence="12" id="KW-1185">Reference proteome</keyword>
<dbReference type="FunFam" id="1.10.10.60:FF:000101">
    <property type="entry name" value="NK2 homeobox 8"/>
    <property type="match status" value="1"/>
</dbReference>